<evidence type="ECO:0000313" key="2">
    <source>
        <dbReference type="Proteomes" id="UP000828390"/>
    </source>
</evidence>
<dbReference type="Proteomes" id="UP000828390">
    <property type="component" value="Unassembled WGS sequence"/>
</dbReference>
<sequence>MLSVNKEKCPAPWQPYFSTNRHRTINVASRVLTRKNATPLGSHAFQANITLFEIIQNISETNLLTKFHEDWTINVASRVLTRFNGKLQYIQKSLSSDNHLVDGPTYRPTDMSKAIYPLFFEGRHNYKC</sequence>
<proteinExistence type="predicted"/>
<protein>
    <submittedName>
        <fullName evidence="1">Uncharacterized protein</fullName>
    </submittedName>
</protein>
<organism evidence="1 2">
    <name type="scientific">Dreissena polymorpha</name>
    <name type="common">Zebra mussel</name>
    <name type="synonym">Mytilus polymorpha</name>
    <dbReference type="NCBI Taxonomy" id="45954"/>
    <lineage>
        <taxon>Eukaryota</taxon>
        <taxon>Metazoa</taxon>
        <taxon>Spiralia</taxon>
        <taxon>Lophotrochozoa</taxon>
        <taxon>Mollusca</taxon>
        <taxon>Bivalvia</taxon>
        <taxon>Autobranchia</taxon>
        <taxon>Heteroconchia</taxon>
        <taxon>Euheterodonta</taxon>
        <taxon>Imparidentia</taxon>
        <taxon>Neoheterodontei</taxon>
        <taxon>Myida</taxon>
        <taxon>Dreissenoidea</taxon>
        <taxon>Dreissenidae</taxon>
        <taxon>Dreissena</taxon>
    </lineage>
</organism>
<evidence type="ECO:0000313" key="1">
    <source>
        <dbReference type="EMBL" id="KAH3877697.1"/>
    </source>
</evidence>
<dbReference type="EMBL" id="JAIWYP010000001">
    <property type="protein sequence ID" value="KAH3877697.1"/>
    <property type="molecule type" value="Genomic_DNA"/>
</dbReference>
<reference evidence="1" key="2">
    <citation type="submission" date="2020-11" db="EMBL/GenBank/DDBJ databases">
        <authorList>
            <person name="McCartney M.A."/>
            <person name="Auch B."/>
            <person name="Kono T."/>
            <person name="Mallez S."/>
            <person name="Becker A."/>
            <person name="Gohl D.M."/>
            <person name="Silverstein K.A.T."/>
            <person name="Koren S."/>
            <person name="Bechman K.B."/>
            <person name="Herman A."/>
            <person name="Abrahante J.E."/>
            <person name="Garbe J."/>
        </authorList>
    </citation>
    <scope>NUCLEOTIDE SEQUENCE</scope>
    <source>
        <strain evidence="1">Duluth1</strain>
        <tissue evidence="1">Whole animal</tissue>
    </source>
</reference>
<name>A0A9D4RT65_DREPO</name>
<keyword evidence="2" id="KW-1185">Reference proteome</keyword>
<comment type="caution">
    <text evidence="1">The sequence shown here is derived from an EMBL/GenBank/DDBJ whole genome shotgun (WGS) entry which is preliminary data.</text>
</comment>
<gene>
    <name evidence="1" type="ORF">DPMN_001573</name>
</gene>
<accession>A0A9D4RT65</accession>
<dbReference type="AlphaFoldDB" id="A0A9D4RT65"/>
<reference evidence="1" key="1">
    <citation type="journal article" date="2019" name="bioRxiv">
        <title>The Genome of the Zebra Mussel, Dreissena polymorpha: A Resource for Invasive Species Research.</title>
        <authorList>
            <person name="McCartney M.A."/>
            <person name="Auch B."/>
            <person name="Kono T."/>
            <person name="Mallez S."/>
            <person name="Zhang Y."/>
            <person name="Obille A."/>
            <person name="Becker A."/>
            <person name="Abrahante J.E."/>
            <person name="Garbe J."/>
            <person name="Badalamenti J.P."/>
            <person name="Herman A."/>
            <person name="Mangelson H."/>
            <person name="Liachko I."/>
            <person name="Sullivan S."/>
            <person name="Sone E.D."/>
            <person name="Koren S."/>
            <person name="Silverstein K.A.T."/>
            <person name="Beckman K.B."/>
            <person name="Gohl D.M."/>
        </authorList>
    </citation>
    <scope>NUCLEOTIDE SEQUENCE</scope>
    <source>
        <strain evidence="1">Duluth1</strain>
        <tissue evidence="1">Whole animal</tissue>
    </source>
</reference>